<dbReference type="Proteomes" id="UP000281553">
    <property type="component" value="Unassembled WGS sequence"/>
</dbReference>
<protein>
    <submittedName>
        <fullName evidence="1">Uncharacterized protein</fullName>
    </submittedName>
</protein>
<gene>
    <name evidence="1" type="ORF">DILT_LOCUS13061</name>
</gene>
<sequence length="65" mass="6346">MSFTAAFPEIGNSGRFVFEVSSILAGGKSGGGDFTNHKGSAMLSLSSADAICNELDGGDGASSGG</sequence>
<dbReference type="AlphaFoldDB" id="A0A3P7M3J4"/>
<name>A0A3P7M3J4_DIBLA</name>
<proteinExistence type="predicted"/>
<keyword evidence="2" id="KW-1185">Reference proteome</keyword>
<reference evidence="1 2" key="1">
    <citation type="submission" date="2018-11" db="EMBL/GenBank/DDBJ databases">
        <authorList>
            <consortium name="Pathogen Informatics"/>
        </authorList>
    </citation>
    <scope>NUCLEOTIDE SEQUENCE [LARGE SCALE GENOMIC DNA]</scope>
</reference>
<evidence type="ECO:0000313" key="1">
    <source>
        <dbReference type="EMBL" id="VDN17963.1"/>
    </source>
</evidence>
<feature type="non-terminal residue" evidence="1">
    <location>
        <position position="65"/>
    </location>
</feature>
<organism evidence="1 2">
    <name type="scientific">Dibothriocephalus latus</name>
    <name type="common">Fish tapeworm</name>
    <name type="synonym">Diphyllobothrium latum</name>
    <dbReference type="NCBI Taxonomy" id="60516"/>
    <lineage>
        <taxon>Eukaryota</taxon>
        <taxon>Metazoa</taxon>
        <taxon>Spiralia</taxon>
        <taxon>Lophotrochozoa</taxon>
        <taxon>Platyhelminthes</taxon>
        <taxon>Cestoda</taxon>
        <taxon>Eucestoda</taxon>
        <taxon>Diphyllobothriidea</taxon>
        <taxon>Diphyllobothriidae</taxon>
        <taxon>Dibothriocephalus</taxon>
    </lineage>
</organism>
<accession>A0A3P7M3J4</accession>
<evidence type="ECO:0000313" key="2">
    <source>
        <dbReference type="Proteomes" id="UP000281553"/>
    </source>
</evidence>
<dbReference type="EMBL" id="UYRU01068712">
    <property type="protein sequence ID" value="VDN17963.1"/>
    <property type="molecule type" value="Genomic_DNA"/>
</dbReference>